<dbReference type="AlphaFoldDB" id="A0A2U3KYS5"/>
<sequence length="190" mass="21450">MSAPKSDTATIEARKNRLLELLAEGKSQVEAAEILRSEGYPADPRTLRRDVTSMRGQWVKENMSQYDQWRDEHIAELNKLRDKLEDFLIPPEKRIELALAVIREDSKIKGTAAPSKSIVGHVSGPQLDALYLDIRQELLDADEETRQLALTMVRELVQSRRKEIINAELPQLSDGDITIQDGAETSSTDK</sequence>
<organism evidence="1 2">
    <name type="scientific">Candidatus Sulfotelmatobacter kueseliae</name>
    <dbReference type="NCBI Taxonomy" id="2042962"/>
    <lineage>
        <taxon>Bacteria</taxon>
        <taxon>Pseudomonadati</taxon>
        <taxon>Acidobacteriota</taxon>
        <taxon>Terriglobia</taxon>
        <taxon>Terriglobales</taxon>
        <taxon>Candidatus Korobacteraceae</taxon>
        <taxon>Candidatus Sulfotelmatobacter</taxon>
    </lineage>
</organism>
<accession>A0A2U3KYS5</accession>
<gene>
    <name evidence="1" type="ORF">SBA1_550112</name>
</gene>
<protein>
    <submittedName>
        <fullName evidence="1">Uncharacterized protein</fullName>
    </submittedName>
</protein>
<dbReference type="Proteomes" id="UP000238701">
    <property type="component" value="Unassembled WGS sequence"/>
</dbReference>
<evidence type="ECO:0000313" key="1">
    <source>
        <dbReference type="EMBL" id="SPF44747.1"/>
    </source>
</evidence>
<reference evidence="2" key="1">
    <citation type="submission" date="2018-02" db="EMBL/GenBank/DDBJ databases">
        <authorList>
            <person name="Hausmann B."/>
        </authorList>
    </citation>
    <scope>NUCLEOTIDE SEQUENCE [LARGE SCALE GENOMIC DNA]</scope>
    <source>
        <strain evidence="2">Peat soil MAG SbA1</strain>
    </source>
</reference>
<evidence type="ECO:0000313" key="2">
    <source>
        <dbReference type="Proteomes" id="UP000238701"/>
    </source>
</evidence>
<dbReference type="EMBL" id="OMOD01000150">
    <property type="protein sequence ID" value="SPF44747.1"/>
    <property type="molecule type" value="Genomic_DNA"/>
</dbReference>
<proteinExistence type="predicted"/>
<name>A0A2U3KYS5_9BACT</name>